<dbReference type="AlphaFoldDB" id="A0A7Y0EE64"/>
<accession>A0A7Y0EE64</accession>
<dbReference type="Proteomes" id="UP000537131">
    <property type="component" value="Unassembled WGS sequence"/>
</dbReference>
<dbReference type="Pfam" id="PF03551">
    <property type="entry name" value="PadR"/>
    <property type="match status" value="1"/>
</dbReference>
<proteinExistence type="predicted"/>
<protein>
    <submittedName>
        <fullName evidence="2">PadR family transcriptional regulator</fullName>
    </submittedName>
</protein>
<dbReference type="PANTHER" id="PTHR33169">
    <property type="entry name" value="PADR-FAMILY TRANSCRIPTIONAL REGULATOR"/>
    <property type="match status" value="1"/>
</dbReference>
<dbReference type="PANTHER" id="PTHR33169:SF14">
    <property type="entry name" value="TRANSCRIPTIONAL REGULATOR RV3488"/>
    <property type="match status" value="1"/>
</dbReference>
<keyword evidence="3" id="KW-1185">Reference proteome</keyword>
<dbReference type="RefSeq" id="WP_169296416.1">
    <property type="nucleotide sequence ID" value="NZ_JABBNI010000008.1"/>
</dbReference>
<dbReference type="InterPro" id="IPR036388">
    <property type="entry name" value="WH-like_DNA-bd_sf"/>
</dbReference>
<gene>
    <name evidence="2" type="ORF">HBE96_03700</name>
</gene>
<dbReference type="SUPFAM" id="SSF46785">
    <property type="entry name" value="Winged helix' DNA-binding domain"/>
    <property type="match status" value="1"/>
</dbReference>
<evidence type="ECO:0000313" key="3">
    <source>
        <dbReference type="Proteomes" id="UP000537131"/>
    </source>
</evidence>
<evidence type="ECO:0000259" key="1">
    <source>
        <dbReference type="Pfam" id="PF03551"/>
    </source>
</evidence>
<feature type="domain" description="Transcription regulator PadR N-terminal" evidence="1">
    <location>
        <begin position="16"/>
        <end position="91"/>
    </location>
</feature>
<comment type="caution">
    <text evidence="2">The sequence shown here is derived from an EMBL/GenBank/DDBJ whole genome shotgun (WGS) entry which is preliminary data.</text>
</comment>
<dbReference type="InterPro" id="IPR005149">
    <property type="entry name" value="Tscrpt_reg_PadR_N"/>
</dbReference>
<organism evidence="2 3">
    <name type="scientific">Clostridium muellerianum</name>
    <dbReference type="NCBI Taxonomy" id="2716538"/>
    <lineage>
        <taxon>Bacteria</taxon>
        <taxon>Bacillati</taxon>
        <taxon>Bacillota</taxon>
        <taxon>Clostridia</taxon>
        <taxon>Eubacteriales</taxon>
        <taxon>Clostridiaceae</taxon>
        <taxon>Clostridium</taxon>
    </lineage>
</organism>
<sequence length="116" mass="14072">MEFQKELLKGYIDIIIVSVLQKKPMYGYEISKAIKEKTNDRFEMKEATLYVSLKRLEKRNYLEGYWNDDKGTGGGRRRYYRITKDGREFFKEKVSEWDLLKELLSTFMEVYRDEKD</sequence>
<reference evidence="2 3" key="1">
    <citation type="submission" date="2020-04" db="EMBL/GenBank/DDBJ databases">
        <authorList>
            <person name="Doyle D.A."/>
        </authorList>
    </citation>
    <scope>NUCLEOTIDE SEQUENCE [LARGE SCALE GENOMIC DNA]</scope>
    <source>
        <strain evidence="2 3">P21</strain>
    </source>
</reference>
<dbReference type="InterPro" id="IPR036390">
    <property type="entry name" value="WH_DNA-bd_sf"/>
</dbReference>
<reference evidence="2 3" key="2">
    <citation type="submission" date="2020-06" db="EMBL/GenBank/DDBJ databases">
        <title>Complete Genome Sequence of Clostridium muelleri sp. nov. P21T, an Acid-Alcohol Producing Acetogen Isolated from Old Hay.</title>
        <authorList>
            <person name="Duncan K.E."/>
            <person name="Tanner R.S."/>
        </authorList>
    </citation>
    <scope>NUCLEOTIDE SEQUENCE [LARGE SCALE GENOMIC DNA]</scope>
    <source>
        <strain evidence="2 3">P21</strain>
    </source>
</reference>
<dbReference type="InterPro" id="IPR052509">
    <property type="entry name" value="Metal_resp_DNA-bind_regulator"/>
</dbReference>
<dbReference type="EMBL" id="JABBNI010000008">
    <property type="protein sequence ID" value="NMM61805.1"/>
    <property type="molecule type" value="Genomic_DNA"/>
</dbReference>
<dbReference type="Gene3D" id="1.10.10.10">
    <property type="entry name" value="Winged helix-like DNA-binding domain superfamily/Winged helix DNA-binding domain"/>
    <property type="match status" value="1"/>
</dbReference>
<name>A0A7Y0EE64_9CLOT</name>
<evidence type="ECO:0000313" key="2">
    <source>
        <dbReference type="EMBL" id="NMM61805.1"/>
    </source>
</evidence>